<dbReference type="EMBL" id="CAADFM010000006">
    <property type="protein sequence ID" value="VFK07012.1"/>
    <property type="molecule type" value="Genomic_DNA"/>
</dbReference>
<evidence type="ECO:0000313" key="2">
    <source>
        <dbReference type="EMBL" id="VFK07012.1"/>
    </source>
</evidence>
<dbReference type="AlphaFoldDB" id="A0A450XG69"/>
<organism evidence="3">
    <name type="scientific">Candidatus Kentrum sp. LPFa</name>
    <dbReference type="NCBI Taxonomy" id="2126335"/>
    <lineage>
        <taxon>Bacteria</taxon>
        <taxon>Pseudomonadati</taxon>
        <taxon>Pseudomonadota</taxon>
        <taxon>Gammaproteobacteria</taxon>
        <taxon>Candidatus Kentrum</taxon>
    </lineage>
</organism>
<name>A0A450XG69_9GAMM</name>
<accession>A0A450XG69</accession>
<dbReference type="InterPro" id="IPR029060">
    <property type="entry name" value="PIN-like_dom_sf"/>
</dbReference>
<gene>
    <name evidence="2" type="ORF">BECKLPF1236A_GA0070988_100066</name>
    <name evidence="3" type="ORF">BECKLPF1236C_GA0070990_100628</name>
</gene>
<dbReference type="SUPFAM" id="SSF88723">
    <property type="entry name" value="PIN domain-like"/>
    <property type="match status" value="1"/>
</dbReference>
<feature type="domain" description="PIN" evidence="1">
    <location>
        <begin position="6"/>
        <end position="127"/>
    </location>
</feature>
<protein>
    <submittedName>
        <fullName evidence="3">Predicted nucleic acid-binding protein, contains PIN domain</fullName>
    </submittedName>
</protein>
<sequence>MNRKQIYWDSDCFLGYLKSEPDKEDLCGRILEEADAGRVLLVTSALTIAEVLNLKGKQRIPKESREGVINLFRNDYIAVRNVTRRVAEFAREYVWNDGIKPKDAIHVATALDARLTLLNTFDEGLLKKSGRLGDSEKLIISRPKPPPAQALFEFSENT</sequence>
<evidence type="ECO:0000313" key="3">
    <source>
        <dbReference type="EMBL" id="VFK28249.1"/>
    </source>
</evidence>
<dbReference type="Pfam" id="PF01850">
    <property type="entry name" value="PIN"/>
    <property type="match status" value="1"/>
</dbReference>
<dbReference type="EMBL" id="CAADFP010000062">
    <property type="protein sequence ID" value="VFK28249.1"/>
    <property type="molecule type" value="Genomic_DNA"/>
</dbReference>
<proteinExistence type="predicted"/>
<dbReference type="InterPro" id="IPR002716">
    <property type="entry name" value="PIN_dom"/>
</dbReference>
<dbReference type="Gene3D" id="3.40.50.1010">
    <property type="entry name" value="5'-nuclease"/>
    <property type="match status" value="1"/>
</dbReference>
<evidence type="ECO:0000259" key="1">
    <source>
        <dbReference type="Pfam" id="PF01850"/>
    </source>
</evidence>
<reference evidence="3" key="1">
    <citation type="submission" date="2019-02" db="EMBL/GenBank/DDBJ databases">
        <authorList>
            <person name="Gruber-Vodicka R. H."/>
            <person name="Seah K. B. B."/>
        </authorList>
    </citation>
    <scope>NUCLEOTIDE SEQUENCE</scope>
    <source>
        <strain evidence="2">BECK_S312</strain>
        <strain evidence="3">BECK_S426</strain>
    </source>
</reference>